<dbReference type="GO" id="GO:0010043">
    <property type="term" value="P:response to zinc ion"/>
    <property type="evidence" value="ECO:0007669"/>
    <property type="project" value="TreeGrafter"/>
</dbReference>
<feature type="transmembrane region" description="Helical" evidence="19">
    <location>
        <begin position="172"/>
        <end position="195"/>
    </location>
</feature>
<evidence type="ECO:0000256" key="7">
    <source>
        <dbReference type="ARBA" id="ARBA00022692"/>
    </source>
</evidence>
<reference evidence="21" key="2">
    <citation type="submission" date="2025-08" db="UniProtKB">
        <authorList>
            <consortium name="Ensembl"/>
        </authorList>
    </citation>
    <scope>IDENTIFICATION</scope>
</reference>
<evidence type="ECO:0000256" key="10">
    <source>
        <dbReference type="ARBA" id="ARBA00022906"/>
    </source>
</evidence>
<dbReference type="Pfam" id="PF01545">
    <property type="entry name" value="Cation_efflux"/>
    <property type="match status" value="1"/>
</dbReference>
<evidence type="ECO:0000256" key="16">
    <source>
        <dbReference type="ARBA" id="ARBA00040844"/>
    </source>
</evidence>
<keyword evidence="8" id="KW-0479">Metal-binding</keyword>
<evidence type="ECO:0000256" key="2">
    <source>
        <dbReference type="ARBA" id="ARBA00004651"/>
    </source>
</evidence>
<organism evidence="21 22">
    <name type="scientific">Bos mutus grunniens</name>
    <name type="common">Wild yak</name>
    <name type="synonym">Bos grunniens</name>
    <dbReference type="NCBI Taxonomy" id="30521"/>
    <lineage>
        <taxon>Eukaryota</taxon>
        <taxon>Metazoa</taxon>
        <taxon>Chordata</taxon>
        <taxon>Craniata</taxon>
        <taxon>Vertebrata</taxon>
        <taxon>Euteleostomi</taxon>
        <taxon>Mammalia</taxon>
        <taxon>Eutheria</taxon>
        <taxon>Laurasiatheria</taxon>
        <taxon>Artiodactyla</taxon>
        <taxon>Ruminantia</taxon>
        <taxon>Pecora</taxon>
        <taxon>Bovidae</taxon>
        <taxon>Bovinae</taxon>
        <taxon>Bos</taxon>
    </lineage>
</organism>
<dbReference type="SUPFAM" id="SSF161111">
    <property type="entry name" value="Cation efflux protein transmembrane domain-like"/>
    <property type="match status" value="1"/>
</dbReference>
<evidence type="ECO:0000256" key="5">
    <source>
        <dbReference type="ARBA" id="ARBA00022449"/>
    </source>
</evidence>
<dbReference type="InterPro" id="IPR050681">
    <property type="entry name" value="CDF/SLC30A"/>
</dbReference>
<evidence type="ECO:0000256" key="15">
    <source>
        <dbReference type="ARBA" id="ARBA00037214"/>
    </source>
</evidence>
<dbReference type="GO" id="GO:0062111">
    <property type="term" value="P:zinc ion import into organelle"/>
    <property type="evidence" value="ECO:0007669"/>
    <property type="project" value="Ensembl"/>
</dbReference>
<dbReference type="Gene3D" id="1.20.1510.10">
    <property type="entry name" value="Cation efflux protein transmembrane domain"/>
    <property type="match status" value="1"/>
</dbReference>
<dbReference type="Proteomes" id="UP000694520">
    <property type="component" value="Chromosome 18"/>
</dbReference>
<reference evidence="21" key="3">
    <citation type="submission" date="2025-09" db="UniProtKB">
        <authorList>
            <consortium name="Ensembl"/>
        </authorList>
    </citation>
    <scope>IDENTIFICATION</scope>
</reference>
<feature type="domain" description="Cation efflux protein transmembrane" evidence="20">
    <location>
        <begin position="76"/>
        <end position="268"/>
    </location>
</feature>
<dbReference type="GO" id="GO:0006882">
    <property type="term" value="P:intracellular zinc ion homeostasis"/>
    <property type="evidence" value="ECO:0007669"/>
    <property type="project" value="Ensembl"/>
</dbReference>
<evidence type="ECO:0000256" key="9">
    <source>
        <dbReference type="ARBA" id="ARBA00022833"/>
    </source>
</evidence>
<dbReference type="InterPro" id="IPR002524">
    <property type="entry name" value="Cation_efflux"/>
</dbReference>
<evidence type="ECO:0000256" key="8">
    <source>
        <dbReference type="ARBA" id="ARBA00022723"/>
    </source>
</evidence>
<evidence type="ECO:0000256" key="1">
    <source>
        <dbReference type="ARBA" id="ARBA00004638"/>
    </source>
</evidence>
<comment type="subcellular location">
    <subcellularLocation>
        <location evidence="2">Cell membrane</location>
        <topology evidence="2">Multi-pass membrane protein</topology>
    </subcellularLocation>
    <subcellularLocation>
        <location evidence="1">Cytoplasmic vesicle</location>
        <location evidence="1">Secretory vesicle membrane</location>
        <topology evidence="1">Multi-pass membrane protein</topology>
    </subcellularLocation>
</comment>
<evidence type="ECO:0000256" key="4">
    <source>
        <dbReference type="ARBA" id="ARBA00011738"/>
    </source>
</evidence>
<keyword evidence="10" id="KW-0813">Transport</keyword>
<dbReference type="AlphaFoldDB" id="A0A8B9WED6"/>
<dbReference type="InterPro" id="IPR027469">
    <property type="entry name" value="Cation_efflux_TMD_sf"/>
</dbReference>
<evidence type="ECO:0000256" key="11">
    <source>
        <dbReference type="ARBA" id="ARBA00022989"/>
    </source>
</evidence>
<accession>A0A8B9WED6</accession>
<keyword evidence="12 19" id="KW-0472">Membrane</keyword>
<keyword evidence="11 19" id="KW-1133">Transmembrane helix</keyword>
<keyword evidence="22" id="KW-1185">Reference proteome</keyword>
<proteinExistence type="inferred from homology"/>
<dbReference type="PANTHER" id="PTHR11562">
    <property type="entry name" value="CATION EFFLUX PROTEIN/ ZINC TRANSPORTER"/>
    <property type="match status" value="1"/>
</dbReference>
<dbReference type="GO" id="GO:0046872">
    <property type="term" value="F:metal ion binding"/>
    <property type="evidence" value="ECO:0007669"/>
    <property type="project" value="UniProtKB-KW"/>
</dbReference>
<feature type="transmembrane region" description="Helical" evidence="19">
    <location>
        <begin position="216"/>
        <end position="239"/>
    </location>
</feature>
<evidence type="ECO:0000256" key="6">
    <source>
        <dbReference type="ARBA" id="ARBA00022475"/>
    </source>
</evidence>
<dbReference type="GO" id="GO:0140826">
    <property type="term" value="F:zinc:proton antiporter activity"/>
    <property type="evidence" value="ECO:0007669"/>
    <property type="project" value="Ensembl"/>
</dbReference>
<dbReference type="GO" id="GO:0030667">
    <property type="term" value="C:secretory granule membrane"/>
    <property type="evidence" value="ECO:0007669"/>
    <property type="project" value="Ensembl"/>
</dbReference>
<dbReference type="NCBIfam" id="TIGR01297">
    <property type="entry name" value="CDF"/>
    <property type="match status" value="1"/>
</dbReference>
<keyword evidence="6" id="KW-1003">Cell membrane</keyword>
<dbReference type="GO" id="GO:0030658">
    <property type="term" value="C:transport vesicle membrane"/>
    <property type="evidence" value="ECO:0007669"/>
    <property type="project" value="UniProtKB-SubCell"/>
</dbReference>
<feature type="transmembrane region" description="Helical" evidence="19">
    <location>
        <begin position="107"/>
        <end position="123"/>
    </location>
</feature>
<comment type="subunit">
    <text evidence="4">Homodimer.</text>
</comment>
<dbReference type="GO" id="GO:0030073">
    <property type="term" value="P:insulin secretion"/>
    <property type="evidence" value="ECO:0007669"/>
    <property type="project" value="Ensembl"/>
</dbReference>
<dbReference type="PANTHER" id="PTHR11562:SF37">
    <property type="entry name" value="PROTON-COUPLED ZINC ANTIPORTER SLC30A8"/>
    <property type="match status" value="1"/>
</dbReference>
<evidence type="ECO:0000256" key="19">
    <source>
        <dbReference type="SAM" id="Phobius"/>
    </source>
</evidence>
<feature type="transmembrane region" description="Helical" evidence="19">
    <location>
        <begin position="144"/>
        <end position="166"/>
    </location>
</feature>
<protein>
    <recommendedName>
        <fullName evidence="16">Proton-coupled zinc antiporter SLC30A8</fullName>
    </recommendedName>
    <alternativeName>
        <fullName evidence="14">Solute carrier family 30 member 8</fullName>
    </alternativeName>
    <alternativeName>
        <fullName evidence="17">Zinc transporter 8</fullName>
    </alternativeName>
</protein>
<dbReference type="GO" id="GO:0042803">
    <property type="term" value="F:protein homodimerization activity"/>
    <property type="evidence" value="ECO:0007669"/>
    <property type="project" value="Ensembl"/>
</dbReference>
<evidence type="ECO:0000256" key="13">
    <source>
        <dbReference type="ARBA" id="ARBA00023329"/>
    </source>
</evidence>
<dbReference type="Ensembl" id="ENSBGRT00000007126.1">
    <property type="protein sequence ID" value="ENSBGRP00000006218.1"/>
    <property type="gene ID" value="ENSBGRG00000003818.1"/>
</dbReference>
<keyword evidence="10" id="KW-0406">Ion transport</keyword>
<dbReference type="GO" id="GO:0030070">
    <property type="term" value="P:insulin processing"/>
    <property type="evidence" value="ECO:0007669"/>
    <property type="project" value="Ensembl"/>
</dbReference>
<dbReference type="InterPro" id="IPR058533">
    <property type="entry name" value="Cation_efflux_TM"/>
</dbReference>
<dbReference type="GeneTree" id="ENSGT00940000160706"/>
<keyword evidence="9" id="KW-0862">Zinc</keyword>
<feature type="transmembrane region" description="Helical" evidence="19">
    <location>
        <begin position="245"/>
        <end position="266"/>
    </location>
</feature>
<dbReference type="GO" id="GO:0005886">
    <property type="term" value="C:plasma membrane"/>
    <property type="evidence" value="ECO:0007669"/>
    <property type="project" value="UniProtKB-SubCell"/>
</dbReference>
<gene>
    <name evidence="21" type="primary">SLC30A8</name>
</gene>
<keyword evidence="10" id="KW-0864">Zinc transport</keyword>
<evidence type="ECO:0000313" key="21">
    <source>
        <dbReference type="Ensembl" id="ENSBGRP00000006218.1"/>
    </source>
</evidence>
<sequence>MEFLGRTYLVNDKATKMYAFTLDSLELQQKPLNKDQCRGEKPEELEAGAIHHCHHNRKATEDRAQEQTCAKWKLRAASGGCLVFMIAEVVGGHVAGSLAVITDAAHLLIDLTSFLLSLFSLCLSSKPPSKRLNFGWCRADPWALLSILCIWVVTGVLVSLACERLLYPNYQIQATLMIIVSSCAVAANTILSVILHQKCPAHNHKEVQANASVRAAFVHTLGDLFQSIGVLTSALIIYFKPEYKMADPICTFVFSGLVLASTVTLLKDFSILLMEGRSDFRIISSIYNGVKELISAADGVASVQFALPISLSSLSTAASRESQVVQREIEKVLSSRFPVHSLTIQMELLADQDPACLLCEDPQD</sequence>
<comment type="function">
    <text evidence="15">Proton-coupled zinc ion antiporter mediating the entry of zinc into the lumen of pancreatic beta cell secretory granules, thereby regulating insulin secretion.</text>
</comment>
<evidence type="ECO:0000259" key="20">
    <source>
        <dbReference type="Pfam" id="PF01545"/>
    </source>
</evidence>
<comment type="catalytic activity">
    <reaction evidence="18">
        <text>Zn(2+)(in) + 2 H(+)(out) = Zn(2+)(out) + 2 H(+)(in)</text>
        <dbReference type="Rhea" id="RHEA:72627"/>
        <dbReference type="ChEBI" id="CHEBI:15378"/>
        <dbReference type="ChEBI" id="CHEBI:29105"/>
    </reaction>
</comment>
<feature type="transmembrane region" description="Helical" evidence="19">
    <location>
        <begin position="81"/>
        <end position="101"/>
    </location>
</feature>
<evidence type="ECO:0000256" key="3">
    <source>
        <dbReference type="ARBA" id="ARBA00008873"/>
    </source>
</evidence>
<keyword evidence="13" id="KW-0968">Cytoplasmic vesicle</keyword>
<evidence type="ECO:0000256" key="14">
    <source>
        <dbReference type="ARBA" id="ARBA00033403"/>
    </source>
</evidence>
<name>A0A8B9WED6_BOSMU</name>
<evidence type="ECO:0000313" key="22">
    <source>
        <dbReference type="Proteomes" id="UP000694520"/>
    </source>
</evidence>
<keyword evidence="5" id="KW-0050">Antiport</keyword>
<evidence type="ECO:0000256" key="12">
    <source>
        <dbReference type="ARBA" id="ARBA00023136"/>
    </source>
</evidence>
<comment type="similarity">
    <text evidence="3">Belongs to the cation diffusion facilitator (CDF) transporter (TC 2.A.4) family. SLC30A subfamily.</text>
</comment>
<evidence type="ECO:0000256" key="18">
    <source>
        <dbReference type="ARBA" id="ARBA00048349"/>
    </source>
</evidence>
<reference evidence="21" key="1">
    <citation type="submission" date="2019-05" db="EMBL/GenBank/DDBJ databases">
        <authorList>
            <person name="Zhang S."/>
            <person name="Liu J."/>
        </authorList>
    </citation>
    <scope>NUCLEOTIDE SEQUENCE [LARGE SCALE GENOMIC DNA]</scope>
</reference>
<dbReference type="GO" id="GO:0009749">
    <property type="term" value="P:response to glucose"/>
    <property type="evidence" value="ECO:0007669"/>
    <property type="project" value="Ensembl"/>
</dbReference>
<keyword evidence="7 19" id="KW-0812">Transmembrane</keyword>
<evidence type="ECO:0000256" key="17">
    <source>
        <dbReference type="ARBA" id="ARBA00042037"/>
    </source>
</evidence>